<keyword evidence="2" id="KW-1185">Reference proteome</keyword>
<dbReference type="RefSeq" id="WP_245848030.1">
    <property type="nucleotide sequence ID" value="NZ_FXYD01000001.1"/>
</dbReference>
<dbReference type="AlphaFoldDB" id="A0A238JTI5"/>
<organism evidence="1 2">
    <name type="scientific">Octadecabacter ascidiaceicola</name>
    <dbReference type="NCBI Taxonomy" id="1655543"/>
    <lineage>
        <taxon>Bacteria</taxon>
        <taxon>Pseudomonadati</taxon>
        <taxon>Pseudomonadota</taxon>
        <taxon>Alphaproteobacteria</taxon>
        <taxon>Rhodobacterales</taxon>
        <taxon>Roseobacteraceae</taxon>
        <taxon>Octadecabacter</taxon>
    </lineage>
</organism>
<dbReference type="Pfam" id="PF20107">
    <property type="entry name" value="DUF6497"/>
    <property type="match status" value="1"/>
</dbReference>
<dbReference type="Proteomes" id="UP000203464">
    <property type="component" value="Unassembled WGS sequence"/>
</dbReference>
<accession>A0A238JTI5</accession>
<name>A0A238JTI5_9RHOB</name>
<sequence>MTTSRFNKHPSLLSICKQAVFFGLCSIGVPTVLAADGIVVPSGQPVSFIEFISEEATNTVRFRFLTPEIGKSFQYMDVADDFQVVCDELVMPALIENAIEPNQIVLSMSAANIPFGEDDPDVLQFFEIFSHENGTCIWEEF</sequence>
<protein>
    <recommendedName>
        <fullName evidence="3">Acetolactate synthase</fullName>
    </recommendedName>
</protein>
<dbReference type="EMBL" id="FXYD01000001">
    <property type="protein sequence ID" value="SMX33132.1"/>
    <property type="molecule type" value="Genomic_DNA"/>
</dbReference>
<reference evidence="2" key="1">
    <citation type="submission" date="2017-05" db="EMBL/GenBank/DDBJ databases">
        <authorList>
            <person name="Rodrigo-Torres L."/>
            <person name="Arahal R. D."/>
            <person name="Lucena T."/>
        </authorList>
    </citation>
    <scope>NUCLEOTIDE SEQUENCE [LARGE SCALE GENOMIC DNA]</scope>
    <source>
        <strain evidence="2">CECT 8868</strain>
    </source>
</reference>
<evidence type="ECO:0000313" key="1">
    <source>
        <dbReference type="EMBL" id="SMX33132.1"/>
    </source>
</evidence>
<evidence type="ECO:0000313" key="2">
    <source>
        <dbReference type="Proteomes" id="UP000203464"/>
    </source>
</evidence>
<proteinExistence type="predicted"/>
<evidence type="ECO:0008006" key="3">
    <source>
        <dbReference type="Google" id="ProtNLM"/>
    </source>
</evidence>
<dbReference type="InterPro" id="IPR045467">
    <property type="entry name" value="DUF6497"/>
</dbReference>
<gene>
    <name evidence="1" type="ORF">OCA8868_00890</name>
</gene>